<name>A0A919UCL5_9ACTN</name>
<proteinExistence type="predicted"/>
<evidence type="ECO:0000313" key="13">
    <source>
        <dbReference type="Proteomes" id="UP000660611"/>
    </source>
</evidence>
<dbReference type="InterPro" id="IPR003961">
    <property type="entry name" value="FN3_dom"/>
</dbReference>
<feature type="domain" description="CBM3" evidence="11">
    <location>
        <begin position="624"/>
        <end position="773"/>
    </location>
</feature>
<evidence type="ECO:0000256" key="3">
    <source>
        <dbReference type="ARBA" id="ARBA00022801"/>
    </source>
</evidence>
<keyword evidence="5" id="KW-0119">Carbohydrate metabolism</keyword>
<dbReference type="Gene3D" id="3.20.20.80">
    <property type="entry name" value="Glycosidases"/>
    <property type="match status" value="1"/>
</dbReference>
<keyword evidence="9" id="KW-0732">Signal</keyword>
<dbReference type="Gene3D" id="2.60.40.710">
    <property type="entry name" value="Endoglucanase-like"/>
    <property type="match status" value="1"/>
</dbReference>
<feature type="region of interest" description="Disordered" evidence="8">
    <location>
        <begin position="520"/>
        <end position="545"/>
    </location>
</feature>
<dbReference type="InterPro" id="IPR013783">
    <property type="entry name" value="Ig-like_fold"/>
</dbReference>
<dbReference type="EMBL" id="BONQ01000132">
    <property type="protein sequence ID" value="GIG50517.1"/>
    <property type="molecule type" value="Genomic_DNA"/>
</dbReference>
<evidence type="ECO:0000256" key="7">
    <source>
        <dbReference type="ARBA" id="ARBA00023326"/>
    </source>
</evidence>
<keyword evidence="6" id="KW-0326">Glycosidase</keyword>
<comment type="caution">
    <text evidence="12">The sequence shown here is derived from an EMBL/GenBank/DDBJ whole genome shotgun (WGS) entry which is preliminary data.</text>
</comment>
<evidence type="ECO:0000256" key="5">
    <source>
        <dbReference type="ARBA" id="ARBA00023277"/>
    </source>
</evidence>
<dbReference type="AlphaFoldDB" id="A0A919UCL5"/>
<dbReference type="GO" id="GO:0030245">
    <property type="term" value="P:cellulose catabolic process"/>
    <property type="evidence" value="ECO:0007669"/>
    <property type="project" value="UniProtKB-KW"/>
</dbReference>
<accession>A0A919UCL5</accession>
<dbReference type="InterPro" id="IPR017853">
    <property type="entry name" value="GH"/>
</dbReference>
<evidence type="ECO:0000256" key="2">
    <source>
        <dbReference type="ARBA" id="ARBA00012601"/>
    </source>
</evidence>
<dbReference type="RefSeq" id="WP_203852163.1">
    <property type="nucleotide sequence ID" value="NZ_BONQ01000132.1"/>
</dbReference>
<dbReference type="SUPFAM" id="SSF49384">
    <property type="entry name" value="Carbohydrate-binding domain"/>
    <property type="match status" value="1"/>
</dbReference>
<evidence type="ECO:0000259" key="11">
    <source>
        <dbReference type="PROSITE" id="PS51172"/>
    </source>
</evidence>
<feature type="domain" description="Fibronectin type-III" evidence="10">
    <location>
        <begin position="442"/>
        <end position="528"/>
    </location>
</feature>
<dbReference type="InterPro" id="IPR036966">
    <property type="entry name" value="CBM3_sf"/>
</dbReference>
<dbReference type="InterPro" id="IPR018087">
    <property type="entry name" value="Glyco_hydro_5_CS"/>
</dbReference>
<feature type="domain" description="Fibronectin type-III" evidence="10">
    <location>
        <begin position="537"/>
        <end position="623"/>
    </location>
</feature>
<keyword evidence="13" id="KW-1185">Reference proteome</keyword>
<comment type="catalytic activity">
    <reaction evidence="1">
        <text>Endohydrolysis of (1-&gt;4)-beta-D-glucosidic linkages in cellulose, lichenin and cereal beta-D-glucans.</text>
        <dbReference type="EC" id="3.2.1.4"/>
    </reaction>
</comment>
<evidence type="ECO:0000259" key="10">
    <source>
        <dbReference type="PROSITE" id="PS50853"/>
    </source>
</evidence>
<dbReference type="Pfam" id="PF00942">
    <property type="entry name" value="CBM_3"/>
    <property type="match status" value="1"/>
</dbReference>
<organism evidence="12 13">
    <name type="scientific">Dactylosporangium siamense</name>
    <dbReference type="NCBI Taxonomy" id="685454"/>
    <lineage>
        <taxon>Bacteria</taxon>
        <taxon>Bacillati</taxon>
        <taxon>Actinomycetota</taxon>
        <taxon>Actinomycetes</taxon>
        <taxon>Micromonosporales</taxon>
        <taxon>Micromonosporaceae</taxon>
        <taxon>Dactylosporangium</taxon>
    </lineage>
</organism>
<dbReference type="Pfam" id="PF00041">
    <property type="entry name" value="fn3"/>
    <property type="match status" value="2"/>
</dbReference>
<dbReference type="PANTHER" id="PTHR35923">
    <property type="entry name" value="MAJOR EXTRACELLULAR ENDOGLUCANASE"/>
    <property type="match status" value="1"/>
</dbReference>
<keyword evidence="7" id="KW-0624">Polysaccharide degradation</keyword>
<dbReference type="Pfam" id="PF00150">
    <property type="entry name" value="Cellulase"/>
    <property type="match status" value="1"/>
</dbReference>
<dbReference type="SMART" id="SM00060">
    <property type="entry name" value="FN3"/>
    <property type="match status" value="2"/>
</dbReference>
<dbReference type="CDD" id="cd00063">
    <property type="entry name" value="FN3"/>
    <property type="match status" value="2"/>
</dbReference>
<dbReference type="PROSITE" id="PS50853">
    <property type="entry name" value="FN3"/>
    <property type="match status" value="2"/>
</dbReference>
<dbReference type="InterPro" id="IPR001956">
    <property type="entry name" value="CBM3"/>
</dbReference>
<feature type="signal peptide" evidence="9">
    <location>
        <begin position="1"/>
        <end position="32"/>
    </location>
</feature>
<reference evidence="12" key="1">
    <citation type="submission" date="2021-01" db="EMBL/GenBank/DDBJ databases">
        <title>Whole genome shotgun sequence of Dactylosporangium siamense NBRC 106093.</title>
        <authorList>
            <person name="Komaki H."/>
            <person name="Tamura T."/>
        </authorList>
    </citation>
    <scope>NUCLEOTIDE SEQUENCE</scope>
    <source>
        <strain evidence="12">NBRC 106093</strain>
    </source>
</reference>
<evidence type="ECO:0000256" key="4">
    <source>
        <dbReference type="ARBA" id="ARBA00023001"/>
    </source>
</evidence>
<dbReference type="InterPro" id="IPR036116">
    <property type="entry name" value="FN3_sf"/>
</dbReference>
<evidence type="ECO:0000256" key="8">
    <source>
        <dbReference type="SAM" id="MobiDB-lite"/>
    </source>
</evidence>
<feature type="chain" id="PRO_5037276543" description="cellulase" evidence="9">
    <location>
        <begin position="33"/>
        <end position="773"/>
    </location>
</feature>
<dbReference type="InterPro" id="IPR008965">
    <property type="entry name" value="CBM2/CBM3_carb-bd_dom_sf"/>
</dbReference>
<gene>
    <name evidence="12" type="ORF">Dsi01nite_085580</name>
</gene>
<sequence>MRFRLHRKLLAAAAAVLLVPLAPFVSSAPAAAADTADWLHTAGNKIVDSQGNEVWLTGTNWFGFNATERVFHGLWSGNITEITKSMADRGINIVRVPISTQLLLEWKAGQAAVPSGVNTYANPELLGKTTLQVFDYFLLLCKQNGIKVMLDVHSAEADNSGHIYPVWWKGSITPELFYQAWEWVIDRYKNDDTLVAADIKNEPHGKWSESPRAKWDNSTDQDNFKNTCQVAGNRILAKNPNMLILCEGIEIFPKNGTNWSSTAEADYYGNWWGGNLRGVRDFPVNLGNHLVYSPHDYGPLVYEQPWFQKPFDKATLTTDVWTPNWLYIHNDNTAPLLVGEWGGRLGQDARQDKWMYALRDTIIEKRISQTFWVLNPNSGDTGGLLLDDWKTWDEAKYAMLKPALWSYQNKFVGLDHNVKLGTNGLSLNDRYGGTSDTVAPSVPAGLTVAGTTGTSVSLTWTASTDNSGTVAGYDIYRGATKVGTSATPSFTDTGLAQSTTYSYTVRAFDAAGNVSAASAARTATTTSTPVDTTPPSVPGAPAVTGTTTSSVSLSWAASTDNSGSVAGYDVYRGTTKVGSPAGTSYVDTGLAANTTYSYTVRARDAAGNVSAASAAVSGTTAANPTGVVRVQYRNNSVPTNDQEIKPGLQVVNGGSTALALNTVAVRYYFTRDGASYSIWCDWAVVGCGNLATRVVNLPSAANGADAYIEVTFTGGSVAPGGNSGEIQLRVSRTDWQPVNEANDYSRGAGTSFADAATVPAFIGGALAWGVVPA</sequence>
<dbReference type="PANTHER" id="PTHR35923:SF2">
    <property type="entry name" value="ENDOGLUCANASE"/>
    <property type="match status" value="1"/>
</dbReference>
<dbReference type="SUPFAM" id="SSF51445">
    <property type="entry name" value="(Trans)glycosidases"/>
    <property type="match status" value="1"/>
</dbReference>
<protein>
    <recommendedName>
        <fullName evidence="2">cellulase</fullName>
        <ecNumber evidence="2">3.2.1.4</ecNumber>
    </recommendedName>
</protein>
<dbReference type="GO" id="GO:0008810">
    <property type="term" value="F:cellulase activity"/>
    <property type="evidence" value="ECO:0007669"/>
    <property type="project" value="UniProtKB-EC"/>
</dbReference>
<dbReference type="PROSITE" id="PS51172">
    <property type="entry name" value="CBM3"/>
    <property type="match status" value="1"/>
</dbReference>
<evidence type="ECO:0000256" key="6">
    <source>
        <dbReference type="ARBA" id="ARBA00023295"/>
    </source>
</evidence>
<dbReference type="EC" id="3.2.1.4" evidence="2"/>
<keyword evidence="3" id="KW-0378">Hydrolase</keyword>
<keyword evidence="4" id="KW-0136">Cellulose degradation</keyword>
<dbReference type="Gene3D" id="2.60.40.10">
    <property type="entry name" value="Immunoglobulins"/>
    <property type="match status" value="2"/>
</dbReference>
<dbReference type="InterPro" id="IPR001547">
    <property type="entry name" value="Glyco_hydro_5"/>
</dbReference>
<dbReference type="GO" id="GO:0030248">
    <property type="term" value="F:cellulose binding"/>
    <property type="evidence" value="ECO:0007669"/>
    <property type="project" value="InterPro"/>
</dbReference>
<evidence type="ECO:0000256" key="9">
    <source>
        <dbReference type="SAM" id="SignalP"/>
    </source>
</evidence>
<evidence type="ECO:0000313" key="12">
    <source>
        <dbReference type="EMBL" id="GIG50517.1"/>
    </source>
</evidence>
<dbReference type="Proteomes" id="UP000660611">
    <property type="component" value="Unassembled WGS sequence"/>
</dbReference>
<dbReference type="SUPFAM" id="SSF49265">
    <property type="entry name" value="Fibronectin type III"/>
    <property type="match status" value="1"/>
</dbReference>
<dbReference type="PROSITE" id="PS00659">
    <property type="entry name" value="GLYCOSYL_HYDROL_F5"/>
    <property type="match status" value="1"/>
</dbReference>
<evidence type="ECO:0000256" key="1">
    <source>
        <dbReference type="ARBA" id="ARBA00000966"/>
    </source>
</evidence>
<dbReference type="SMART" id="SM01067">
    <property type="entry name" value="CBM_3"/>
    <property type="match status" value="1"/>
</dbReference>